<dbReference type="Gene3D" id="3.30.420.10">
    <property type="entry name" value="Ribonuclease H-like superfamily/Ribonuclease H"/>
    <property type="match status" value="1"/>
</dbReference>
<dbReference type="Pfam" id="PF00665">
    <property type="entry name" value="rve"/>
    <property type="match status" value="1"/>
</dbReference>
<dbReference type="SUPFAM" id="SSF53098">
    <property type="entry name" value="Ribonuclease H-like"/>
    <property type="match status" value="1"/>
</dbReference>
<dbReference type="Proteomes" id="UP001057375">
    <property type="component" value="Unassembled WGS sequence"/>
</dbReference>
<dbReference type="InterPro" id="IPR012337">
    <property type="entry name" value="RNaseH-like_sf"/>
</dbReference>
<dbReference type="InterPro" id="IPR036397">
    <property type="entry name" value="RNaseH_sf"/>
</dbReference>
<name>A0ABQ5K8H3_9EUKA</name>
<reference evidence="2" key="1">
    <citation type="submission" date="2022-03" db="EMBL/GenBank/DDBJ databases">
        <title>Draft genome sequence of Aduncisulcus paluster, a free-living microaerophilic Fornicata.</title>
        <authorList>
            <person name="Yuyama I."/>
            <person name="Kume K."/>
            <person name="Tamura T."/>
            <person name="Inagaki Y."/>
            <person name="Hashimoto T."/>
        </authorList>
    </citation>
    <scope>NUCLEOTIDE SEQUENCE</scope>
    <source>
        <strain evidence="2">NY0171</strain>
    </source>
</reference>
<feature type="non-terminal residue" evidence="2">
    <location>
        <position position="1"/>
    </location>
</feature>
<organism evidence="2 3">
    <name type="scientific">Aduncisulcus paluster</name>
    <dbReference type="NCBI Taxonomy" id="2918883"/>
    <lineage>
        <taxon>Eukaryota</taxon>
        <taxon>Metamonada</taxon>
        <taxon>Carpediemonas-like organisms</taxon>
        <taxon>Aduncisulcus</taxon>
    </lineage>
</organism>
<feature type="domain" description="Integrase catalytic" evidence="1">
    <location>
        <begin position="53"/>
        <end position="180"/>
    </location>
</feature>
<dbReference type="PANTHER" id="PTHR37984">
    <property type="entry name" value="PROTEIN CBG26694"/>
    <property type="match status" value="1"/>
</dbReference>
<protein>
    <recommendedName>
        <fullName evidence="1">Integrase catalytic domain-containing protein</fullName>
    </recommendedName>
</protein>
<gene>
    <name evidence="2" type="ORF">ADUPG1_005069</name>
</gene>
<evidence type="ECO:0000313" key="3">
    <source>
        <dbReference type="Proteomes" id="UP001057375"/>
    </source>
</evidence>
<dbReference type="InterPro" id="IPR001584">
    <property type="entry name" value="Integrase_cat-core"/>
</dbReference>
<comment type="caution">
    <text evidence="2">The sequence shown here is derived from an EMBL/GenBank/DDBJ whole genome shotgun (WGS) entry which is preliminary data.</text>
</comment>
<dbReference type="EMBL" id="BQXS01007986">
    <property type="protein sequence ID" value="GKT28856.1"/>
    <property type="molecule type" value="Genomic_DNA"/>
</dbReference>
<dbReference type="PANTHER" id="PTHR37984:SF5">
    <property type="entry name" value="PROTEIN NYNRIN-LIKE"/>
    <property type="match status" value="1"/>
</dbReference>
<evidence type="ECO:0000313" key="2">
    <source>
        <dbReference type="EMBL" id="GKT28856.1"/>
    </source>
</evidence>
<dbReference type="PROSITE" id="PS50994">
    <property type="entry name" value="INTEGRASE"/>
    <property type="match status" value="1"/>
</dbReference>
<proteinExistence type="predicted"/>
<evidence type="ECO:0000259" key="1">
    <source>
        <dbReference type="PROSITE" id="PS50994"/>
    </source>
</evidence>
<accession>A0ABQ5K8H3</accession>
<feature type="non-terminal residue" evidence="2">
    <location>
        <position position="180"/>
    </location>
</feature>
<sequence>VHLPASTMILAIKKSGYIWEDIEKDVKRHCDECLLCQKTSGSPPTNALMGSTVRTKPFETVELDLIGPLPEDKYGYRYILSMIDTVTRVSELAPLRKKNAKSVAKEFLDHICLRYTVPSSILTDWGTEFDNALMKSVSEFLGFQHLFAITHNPRSMGIVERLNGVIKRSLLKMKSAIPKK</sequence>
<dbReference type="InterPro" id="IPR050951">
    <property type="entry name" value="Retrovirus_Pol_polyprotein"/>
</dbReference>
<keyword evidence="3" id="KW-1185">Reference proteome</keyword>